<gene>
    <name evidence="1" type="ORF">IAC76_08870</name>
</gene>
<proteinExistence type="predicted"/>
<name>A0A9D9DSW8_9BACT</name>
<protein>
    <submittedName>
        <fullName evidence="1">Uncharacterized protein</fullName>
    </submittedName>
</protein>
<dbReference type="AlphaFoldDB" id="A0A9D9DSW8"/>
<dbReference type="Proteomes" id="UP000823632">
    <property type="component" value="Unassembled WGS sequence"/>
</dbReference>
<dbReference type="EMBL" id="JADIND010000198">
    <property type="protein sequence ID" value="MBO8431485.1"/>
    <property type="molecule type" value="Genomic_DNA"/>
</dbReference>
<evidence type="ECO:0000313" key="1">
    <source>
        <dbReference type="EMBL" id="MBO8431485.1"/>
    </source>
</evidence>
<comment type="caution">
    <text evidence="1">The sequence shown here is derived from an EMBL/GenBank/DDBJ whole genome shotgun (WGS) entry which is preliminary data.</text>
</comment>
<reference evidence="1" key="2">
    <citation type="journal article" date="2021" name="PeerJ">
        <title>Extensive microbial diversity within the chicken gut microbiome revealed by metagenomics and culture.</title>
        <authorList>
            <person name="Gilroy R."/>
            <person name="Ravi A."/>
            <person name="Getino M."/>
            <person name="Pursley I."/>
            <person name="Horton D.L."/>
            <person name="Alikhan N.F."/>
            <person name="Baker D."/>
            <person name="Gharbi K."/>
            <person name="Hall N."/>
            <person name="Watson M."/>
            <person name="Adriaenssens E.M."/>
            <person name="Foster-Nyarko E."/>
            <person name="Jarju S."/>
            <person name="Secka A."/>
            <person name="Antonio M."/>
            <person name="Oren A."/>
            <person name="Chaudhuri R.R."/>
            <person name="La Ragione R."/>
            <person name="Hildebrand F."/>
            <person name="Pallen M.J."/>
        </authorList>
    </citation>
    <scope>NUCLEOTIDE SEQUENCE</scope>
    <source>
        <strain evidence="1">10192</strain>
    </source>
</reference>
<reference evidence="1" key="1">
    <citation type="submission" date="2020-10" db="EMBL/GenBank/DDBJ databases">
        <authorList>
            <person name="Gilroy R."/>
        </authorList>
    </citation>
    <scope>NUCLEOTIDE SEQUENCE</scope>
    <source>
        <strain evidence="1">10192</strain>
    </source>
</reference>
<sequence length="56" mass="6443">MAVANLKKIDNKLKDMYKDQVTTNASSKEPYVDRSDVLLEQMNFIAMANRQALHLM</sequence>
<evidence type="ECO:0000313" key="2">
    <source>
        <dbReference type="Proteomes" id="UP000823632"/>
    </source>
</evidence>
<organism evidence="1 2">
    <name type="scientific">Candidatus Scatousia excrementipullorum</name>
    <dbReference type="NCBI Taxonomy" id="2840936"/>
    <lineage>
        <taxon>Bacteria</taxon>
        <taxon>Candidatus Scatousia</taxon>
    </lineage>
</organism>
<accession>A0A9D9DSW8</accession>